<keyword evidence="2" id="KW-1185">Reference proteome</keyword>
<comment type="caution">
    <text evidence="1">The sequence shown here is derived from an EMBL/GenBank/DDBJ whole genome shotgun (WGS) entry which is preliminary data.</text>
</comment>
<evidence type="ECO:0000313" key="1">
    <source>
        <dbReference type="EMBL" id="MBD8012889.1"/>
    </source>
</evidence>
<organism evidence="1 2">
    <name type="scientific">Microbacterium commune</name>
    <dbReference type="NCBI Taxonomy" id="2762219"/>
    <lineage>
        <taxon>Bacteria</taxon>
        <taxon>Bacillati</taxon>
        <taxon>Actinomycetota</taxon>
        <taxon>Actinomycetes</taxon>
        <taxon>Micrococcales</taxon>
        <taxon>Microbacteriaceae</taxon>
        <taxon>Microbacterium</taxon>
    </lineage>
</organism>
<accession>A0ABR8W7A9</accession>
<evidence type="ECO:0000313" key="2">
    <source>
        <dbReference type="Proteomes" id="UP000611521"/>
    </source>
</evidence>
<gene>
    <name evidence="1" type="ORF">H9633_11355</name>
</gene>
<protein>
    <submittedName>
        <fullName evidence="1">Uncharacterized protein</fullName>
    </submittedName>
</protein>
<sequence length="68" mass="7471">MASRLMPRPAIAGGITRIAMRERRANGMTPVRRILSIHDEPAMIAPLATSPPLKAKLEKSPIMPSRLK</sequence>
<dbReference type="EMBL" id="JACSPX010000003">
    <property type="protein sequence ID" value="MBD8012889.1"/>
    <property type="molecule type" value="Genomic_DNA"/>
</dbReference>
<name>A0ABR8W7A9_9MICO</name>
<reference evidence="1 2" key="1">
    <citation type="submission" date="2020-08" db="EMBL/GenBank/DDBJ databases">
        <title>A Genomic Blueprint of the Chicken Gut Microbiome.</title>
        <authorList>
            <person name="Gilroy R."/>
            <person name="Ravi A."/>
            <person name="Getino M."/>
            <person name="Pursley I."/>
            <person name="Horton D.L."/>
            <person name="Alikhan N.-F."/>
            <person name="Baker D."/>
            <person name="Gharbi K."/>
            <person name="Hall N."/>
            <person name="Watson M."/>
            <person name="Adriaenssens E.M."/>
            <person name="Foster-Nyarko E."/>
            <person name="Jarju S."/>
            <person name="Secka A."/>
            <person name="Antonio M."/>
            <person name="Oren A."/>
            <person name="Chaudhuri R."/>
            <person name="La Ragione R.M."/>
            <person name="Hildebrand F."/>
            <person name="Pallen M.J."/>
        </authorList>
    </citation>
    <scope>NUCLEOTIDE SEQUENCE [LARGE SCALE GENOMIC DNA]</scope>
    <source>
        <strain evidence="1 2">Re1</strain>
    </source>
</reference>
<proteinExistence type="predicted"/>
<dbReference type="Proteomes" id="UP000611521">
    <property type="component" value="Unassembled WGS sequence"/>
</dbReference>
<dbReference type="RefSeq" id="WP_191713247.1">
    <property type="nucleotide sequence ID" value="NZ_JACSPX010000003.1"/>
</dbReference>